<dbReference type="GO" id="GO:0004368">
    <property type="term" value="F:glycerol-3-phosphate dehydrogenase (quinone) activity"/>
    <property type="evidence" value="ECO:0007669"/>
    <property type="project" value="InterPro"/>
</dbReference>
<dbReference type="Gene3D" id="3.50.50.60">
    <property type="entry name" value="FAD/NAD(P)-binding domain"/>
    <property type="match status" value="3"/>
</dbReference>
<sequence length="389" mass="42686">MEHILIIGGGGTGAALAHDLTLRGFQVSLFEKGEYFSGATGRHHGLLHSGGRYAVGDAEAARECIEENRILRRLAPEAIEQNDGLFVALNDEDVEFSIRFLKACERAEIPTNVLTPQQALACEPELNPDLKLAIQVPDAAFDAWRLPLHFLATARVHGAQLHHFTEVIGIHRSAGTVTGLRVLDHTTGHERDVAGDLVVNATGAWAGRITAMVDVEVPIRPGPGVMVAIAKRVTNMVINRLHPAGEGDIIVPQRKFSVLGTSLWLAEDPDKEETPHDHIQRMVELCTEMVPAVRHIAKHSAWSASRPLIGVGKYENPQQISRTFDCFDHQVKDQLEGFISIIGGKATTLRAMAEKTADVVCSKLGRDIPCRTKTTPLVSYRKFYKYDGQ</sequence>
<dbReference type="AlphaFoldDB" id="A0A081BTX7"/>
<keyword evidence="5" id="KW-0560">Oxidoreductase</keyword>
<evidence type="ECO:0000256" key="2">
    <source>
        <dbReference type="ARBA" id="ARBA00007330"/>
    </source>
</evidence>
<dbReference type="InterPro" id="IPR036188">
    <property type="entry name" value="FAD/NAD-bd_sf"/>
</dbReference>
<keyword evidence="3" id="KW-0285">Flavoprotein</keyword>
<dbReference type="Proteomes" id="UP000030661">
    <property type="component" value="Unassembled WGS sequence"/>
</dbReference>
<feature type="domain" description="FAD dependent oxidoreductase" evidence="6">
    <location>
        <begin position="4"/>
        <end position="308"/>
    </location>
</feature>
<reference evidence="7" key="1">
    <citation type="journal article" date="2015" name="PeerJ">
        <title>First genomic representation of candidate bacterial phylum KSB3 points to enhanced environmental sensing as a trigger of wastewater bulking.</title>
        <authorList>
            <person name="Sekiguchi Y."/>
            <person name="Ohashi A."/>
            <person name="Parks D.H."/>
            <person name="Yamauchi T."/>
            <person name="Tyson G.W."/>
            <person name="Hugenholtz P."/>
        </authorList>
    </citation>
    <scope>NUCLEOTIDE SEQUENCE [LARGE SCALE GENOMIC DNA]</scope>
</reference>
<proteinExistence type="inferred from homology"/>
<keyword evidence="8" id="KW-1185">Reference proteome</keyword>
<comment type="cofactor">
    <cofactor evidence="1">
        <name>FAD</name>
        <dbReference type="ChEBI" id="CHEBI:57692"/>
    </cofactor>
</comment>
<protein>
    <submittedName>
        <fullName evidence="7">FAD dependent oxidoreductase</fullName>
    </submittedName>
</protein>
<name>A0A081BTX7_VECG1</name>
<dbReference type="GO" id="GO:0006072">
    <property type="term" value="P:glycerol-3-phosphate metabolic process"/>
    <property type="evidence" value="ECO:0007669"/>
    <property type="project" value="InterPro"/>
</dbReference>
<dbReference type="STRING" id="1499967.U27_02741"/>
<comment type="similarity">
    <text evidence="2">Belongs to the FAD-dependent glycerol-3-phosphate dehydrogenase family.</text>
</comment>
<accession>A0A081BTX7</accession>
<dbReference type="InterPro" id="IPR000447">
    <property type="entry name" value="G3P_DH_FAD-dep"/>
</dbReference>
<dbReference type="PANTHER" id="PTHR11985">
    <property type="entry name" value="GLYCEROL-3-PHOSPHATE DEHYDROGENASE"/>
    <property type="match status" value="1"/>
</dbReference>
<evidence type="ECO:0000313" key="8">
    <source>
        <dbReference type="Proteomes" id="UP000030661"/>
    </source>
</evidence>
<gene>
    <name evidence="7" type="ORF">U27_02741</name>
</gene>
<keyword evidence="4" id="KW-0274">FAD</keyword>
<evidence type="ECO:0000259" key="6">
    <source>
        <dbReference type="Pfam" id="PF01266"/>
    </source>
</evidence>
<dbReference type="eggNOG" id="COG0578">
    <property type="taxonomic scope" value="Bacteria"/>
</dbReference>
<dbReference type="HOGENOM" id="CLU_015740_0_1_0"/>
<evidence type="ECO:0000256" key="3">
    <source>
        <dbReference type="ARBA" id="ARBA00022630"/>
    </source>
</evidence>
<evidence type="ECO:0000256" key="1">
    <source>
        <dbReference type="ARBA" id="ARBA00001974"/>
    </source>
</evidence>
<dbReference type="SUPFAM" id="SSF51905">
    <property type="entry name" value="FAD/NAD(P)-binding domain"/>
    <property type="match status" value="1"/>
</dbReference>
<dbReference type="EMBL" id="DF820464">
    <property type="protein sequence ID" value="GAK55782.1"/>
    <property type="molecule type" value="Genomic_DNA"/>
</dbReference>
<evidence type="ECO:0000313" key="7">
    <source>
        <dbReference type="EMBL" id="GAK55782.1"/>
    </source>
</evidence>
<dbReference type="PANTHER" id="PTHR11985:SF15">
    <property type="entry name" value="GLYCEROL-3-PHOSPHATE DEHYDROGENASE, MITOCHONDRIAL"/>
    <property type="match status" value="1"/>
</dbReference>
<dbReference type="InterPro" id="IPR006076">
    <property type="entry name" value="FAD-dep_OxRdtase"/>
</dbReference>
<evidence type="ECO:0000256" key="5">
    <source>
        <dbReference type="ARBA" id="ARBA00023002"/>
    </source>
</evidence>
<organism evidence="7">
    <name type="scientific">Vecturithrix granuli</name>
    <dbReference type="NCBI Taxonomy" id="1499967"/>
    <lineage>
        <taxon>Bacteria</taxon>
        <taxon>Candidatus Moduliflexota</taxon>
        <taxon>Candidatus Vecturitrichia</taxon>
        <taxon>Candidatus Vecturitrichales</taxon>
        <taxon>Candidatus Vecturitrichaceae</taxon>
        <taxon>Candidatus Vecturithrix</taxon>
    </lineage>
</organism>
<dbReference type="Pfam" id="PF01266">
    <property type="entry name" value="DAO"/>
    <property type="match status" value="1"/>
</dbReference>
<dbReference type="PRINTS" id="PR01001">
    <property type="entry name" value="FADG3PDH"/>
</dbReference>
<evidence type="ECO:0000256" key="4">
    <source>
        <dbReference type="ARBA" id="ARBA00022827"/>
    </source>
</evidence>